<reference evidence="2 3" key="1">
    <citation type="submission" date="2018-06" db="EMBL/GenBank/DDBJ databases">
        <title>Genomic Encyclopedia of Archaeal and Bacterial Type Strains, Phase II (KMG-II): from individual species to whole genera.</title>
        <authorList>
            <person name="Goeker M."/>
        </authorList>
    </citation>
    <scope>NUCLEOTIDE SEQUENCE [LARGE SCALE GENOMIC DNA]</scope>
    <source>
        <strain evidence="2 3">ATCC BAA-1881</strain>
    </source>
</reference>
<dbReference type="GO" id="GO:0042398">
    <property type="term" value="P:modified amino acid biosynthetic process"/>
    <property type="evidence" value="ECO:0007669"/>
    <property type="project" value="InterPro"/>
</dbReference>
<evidence type="ECO:0000256" key="1">
    <source>
        <dbReference type="ARBA" id="ARBA00048819"/>
    </source>
</evidence>
<organism evidence="2 3">
    <name type="scientific">Thermosporothrix hazakensis</name>
    <dbReference type="NCBI Taxonomy" id="644383"/>
    <lineage>
        <taxon>Bacteria</taxon>
        <taxon>Bacillati</taxon>
        <taxon>Chloroflexota</taxon>
        <taxon>Ktedonobacteria</taxon>
        <taxon>Ktedonobacterales</taxon>
        <taxon>Thermosporotrichaceae</taxon>
        <taxon>Thermosporothrix</taxon>
    </lineage>
</organism>
<evidence type="ECO:0000313" key="3">
    <source>
        <dbReference type="Proteomes" id="UP000248806"/>
    </source>
</evidence>
<dbReference type="EMBL" id="QKUF01000009">
    <property type="protein sequence ID" value="PZW29165.1"/>
    <property type="molecule type" value="Genomic_DNA"/>
</dbReference>
<dbReference type="AlphaFoldDB" id="A0A326U7K4"/>
<sequence>MFRFGIEHEIAFLSRDGEFVDYENTPFEVLHTLIRELPLYEQDYPQLRIGEAGIKRKRWYIEGFERYNEAGEVIGCPLKGIEVRTTPHHTIQDVMRELRESCLLLSAVATRYGLEPVLIGFHPYKKEFVPDPPLNAFERQFRQSIPERRTALLSVLTYGPDFNISLAGLSAAECVDLGQKLTYYSPFIVPLSFSSPFYDGKLWGGLSIRTYQRTGPRPAVLVYLENPADLIACDPSLTRLARLPAEVGRIEFKACDSCADLRLYAGFLALLKGLVLDTTLPGRALVPDRELHQRAAQKGFALTEIVEGTELVLGAAERALAADEDRMWLEPLWQLVRSRTSPADLLIRAYMETGSIEAALRASYAQAS</sequence>
<comment type="catalytic activity">
    <reaction evidence="1">
        <text>L-cysteine + L-glutamate + ATP = gamma-L-glutamyl-L-cysteine + ADP + phosphate + H(+)</text>
        <dbReference type="Rhea" id="RHEA:13285"/>
        <dbReference type="ChEBI" id="CHEBI:15378"/>
        <dbReference type="ChEBI" id="CHEBI:29985"/>
        <dbReference type="ChEBI" id="CHEBI:30616"/>
        <dbReference type="ChEBI" id="CHEBI:35235"/>
        <dbReference type="ChEBI" id="CHEBI:43474"/>
        <dbReference type="ChEBI" id="CHEBI:58173"/>
        <dbReference type="ChEBI" id="CHEBI:456216"/>
        <dbReference type="EC" id="6.3.2.2"/>
    </reaction>
</comment>
<dbReference type="Pfam" id="PF04107">
    <property type="entry name" value="GCS2"/>
    <property type="match status" value="1"/>
</dbReference>
<dbReference type="SUPFAM" id="SSF55931">
    <property type="entry name" value="Glutamine synthetase/guanido kinase"/>
    <property type="match status" value="1"/>
</dbReference>
<proteinExistence type="predicted"/>
<gene>
    <name evidence="2" type="ORF">EI42_02886</name>
</gene>
<comment type="caution">
    <text evidence="2">The sequence shown here is derived from an EMBL/GenBank/DDBJ whole genome shotgun (WGS) entry which is preliminary data.</text>
</comment>
<dbReference type="Proteomes" id="UP000248806">
    <property type="component" value="Unassembled WGS sequence"/>
</dbReference>
<keyword evidence="3" id="KW-1185">Reference proteome</keyword>
<dbReference type="RefSeq" id="WP_111323108.1">
    <property type="nucleotide sequence ID" value="NZ_BIFX01000001.1"/>
</dbReference>
<dbReference type="InterPro" id="IPR014746">
    <property type="entry name" value="Gln_synth/guanido_kin_cat_dom"/>
</dbReference>
<name>A0A326U7K4_THEHA</name>
<dbReference type="Gene3D" id="3.30.590.20">
    <property type="match status" value="1"/>
</dbReference>
<dbReference type="InterPro" id="IPR006336">
    <property type="entry name" value="GCS2"/>
</dbReference>
<keyword evidence="2" id="KW-0436">Ligase</keyword>
<protein>
    <submittedName>
        <fullName evidence="2">Gamma-glutamyl:cysteine ligase YbdK (ATP-grasp superfamily)</fullName>
    </submittedName>
</protein>
<dbReference type="GO" id="GO:0004357">
    <property type="term" value="F:glutamate-cysteine ligase activity"/>
    <property type="evidence" value="ECO:0007669"/>
    <property type="project" value="UniProtKB-EC"/>
</dbReference>
<dbReference type="OrthoDB" id="143227at2"/>
<evidence type="ECO:0000313" key="2">
    <source>
        <dbReference type="EMBL" id="PZW29165.1"/>
    </source>
</evidence>
<accession>A0A326U7K4</accession>